<dbReference type="Gene3D" id="1.20.58.340">
    <property type="entry name" value="Magnesium transport protein CorA, transmembrane region"/>
    <property type="match status" value="1"/>
</dbReference>
<reference evidence="4" key="1">
    <citation type="journal article" date="2020" name="Stud. Mycol.">
        <title>101 Dothideomycetes genomes: a test case for predicting lifestyles and emergence of pathogens.</title>
        <authorList>
            <person name="Haridas S."/>
            <person name="Albert R."/>
            <person name="Binder M."/>
            <person name="Bloem J."/>
            <person name="Labutti K."/>
            <person name="Salamov A."/>
            <person name="Andreopoulos B."/>
            <person name="Baker S."/>
            <person name="Barry K."/>
            <person name="Bills G."/>
            <person name="Bluhm B."/>
            <person name="Cannon C."/>
            <person name="Castanera R."/>
            <person name="Culley D."/>
            <person name="Daum C."/>
            <person name="Ezra D."/>
            <person name="Gonzalez J."/>
            <person name="Henrissat B."/>
            <person name="Kuo A."/>
            <person name="Liang C."/>
            <person name="Lipzen A."/>
            <person name="Lutzoni F."/>
            <person name="Magnuson J."/>
            <person name="Mondo S."/>
            <person name="Nolan M."/>
            <person name="Ohm R."/>
            <person name="Pangilinan J."/>
            <person name="Park H.-J."/>
            <person name="Ramirez L."/>
            <person name="Alfaro M."/>
            <person name="Sun H."/>
            <person name="Tritt A."/>
            <person name="Yoshinaga Y."/>
            <person name="Zwiers L.-H."/>
            <person name="Turgeon B."/>
            <person name="Goodwin S."/>
            <person name="Spatafora J."/>
            <person name="Crous P."/>
            <person name="Grigoriev I."/>
        </authorList>
    </citation>
    <scope>NUCLEOTIDE SEQUENCE</scope>
    <source>
        <strain evidence="4">CBS 183.55</strain>
    </source>
</reference>
<proteinExistence type="predicted"/>
<name>A0A6A5RFY8_9PLEO</name>
<keyword evidence="2" id="KW-1133">Transmembrane helix</keyword>
<protein>
    <recommendedName>
        <fullName evidence="3">CorA-like transporter domain-containing protein</fullName>
    </recommendedName>
</protein>
<keyword evidence="2" id="KW-0472">Membrane</keyword>
<dbReference type="OrthoDB" id="5396681at2759"/>
<dbReference type="InterPro" id="IPR058257">
    <property type="entry name" value="CorA-like_dom"/>
</dbReference>
<feature type="transmembrane region" description="Helical" evidence="2">
    <location>
        <begin position="463"/>
        <end position="484"/>
    </location>
</feature>
<keyword evidence="5" id="KW-1185">Reference proteome</keyword>
<dbReference type="Pfam" id="PF26616">
    <property type="entry name" value="CorA-like"/>
    <property type="match status" value="1"/>
</dbReference>
<feature type="domain" description="CorA-like transporter" evidence="3">
    <location>
        <begin position="136"/>
        <end position="315"/>
    </location>
</feature>
<dbReference type="Proteomes" id="UP000800082">
    <property type="component" value="Unassembled WGS sequence"/>
</dbReference>
<organism evidence="4 5">
    <name type="scientific">Didymella exigua CBS 183.55</name>
    <dbReference type="NCBI Taxonomy" id="1150837"/>
    <lineage>
        <taxon>Eukaryota</taxon>
        <taxon>Fungi</taxon>
        <taxon>Dikarya</taxon>
        <taxon>Ascomycota</taxon>
        <taxon>Pezizomycotina</taxon>
        <taxon>Dothideomycetes</taxon>
        <taxon>Pleosporomycetidae</taxon>
        <taxon>Pleosporales</taxon>
        <taxon>Pleosporineae</taxon>
        <taxon>Didymellaceae</taxon>
        <taxon>Didymella</taxon>
    </lineage>
</organism>
<evidence type="ECO:0000259" key="3">
    <source>
        <dbReference type="Pfam" id="PF26616"/>
    </source>
</evidence>
<accession>A0A6A5RFY8</accession>
<dbReference type="GeneID" id="54346044"/>
<dbReference type="AlphaFoldDB" id="A0A6A5RFY8"/>
<keyword evidence="2" id="KW-0812">Transmembrane</keyword>
<evidence type="ECO:0000313" key="5">
    <source>
        <dbReference type="Proteomes" id="UP000800082"/>
    </source>
</evidence>
<evidence type="ECO:0000313" key="4">
    <source>
        <dbReference type="EMBL" id="KAF1926014.1"/>
    </source>
</evidence>
<feature type="compositionally biased region" description="Polar residues" evidence="1">
    <location>
        <begin position="90"/>
        <end position="99"/>
    </location>
</feature>
<evidence type="ECO:0000256" key="1">
    <source>
        <dbReference type="SAM" id="MobiDB-lite"/>
    </source>
</evidence>
<dbReference type="EMBL" id="ML978980">
    <property type="protein sequence ID" value="KAF1926014.1"/>
    <property type="molecule type" value="Genomic_DNA"/>
</dbReference>
<gene>
    <name evidence="4" type="ORF">M421DRAFT_230472</name>
</gene>
<feature type="compositionally biased region" description="Basic and acidic residues" evidence="1">
    <location>
        <begin position="54"/>
        <end position="88"/>
    </location>
</feature>
<feature type="region of interest" description="Disordered" evidence="1">
    <location>
        <begin position="46"/>
        <end position="115"/>
    </location>
</feature>
<sequence>MKTSAYFKRTLSYDSSPAASEYYERCADQVFDSDPSKTRIGALYQTHGNTLGHSEAKDTVSKGADKDHQETSKNELLDSSSDDHDDRSSILSVASSTALPTAMDQRQADSAPPLYPGIPKLISREIKEDELEAFVEETKHDFRVFYLRHQTHSLSQLRITKSGFELMARLCHVFPRFNEYVTGFGKKSDETEVGPPPLKFRNLYTNRGNVYRGFECTYILRYIEFTNRGRFKDPWSLRQFGVYHRFKGGDTPCSTWILVGASQRTEGRLDQYTRSVDDIVGANPFELHVIFLDTVIGSWRPYLVDKAKQVTALSNKANGVVVSTEDDPDNFVEISPDDHLELKQIEDETADLLLCLDSTSGTLASFEEMYDQFCQRQDYLRPGCKLDDVAVALRAQVKEIQYTERKAEALLAKIKSTRTLTSSLLERQSGFNINHQIGALRAGNSIMQNIAEKNCKDSSSMRILTIITMIYLPCTIVCNFYSTQFVDQTVADDGSSQMGYAQNVWVFFAISIPLTIFTFIAWYSWIRIGDMRKERAIRLSEKEAESQV</sequence>
<feature type="transmembrane region" description="Helical" evidence="2">
    <location>
        <begin position="504"/>
        <end position="525"/>
    </location>
</feature>
<evidence type="ECO:0000256" key="2">
    <source>
        <dbReference type="SAM" id="Phobius"/>
    </source>
</evidence>
<dbReference type="RefSeq" id="XP_033446266.1">
    <property type="nucleotide sequence ID" value="XM_033588397.1"/>
</dbReference>